<name>A0A0N4VW40_HAEPC</name>
<dbReference type="PROSITE" id="PS50088">
    <property type="entry name" value="ANK_REPEAT"/>
    <property type="match status" value="5"/>
</dbReference>
<evidence type="ECO:0000256" key="1">
    <source>
        <dbReference type="ARBA" id="ARBA00022737"/>
    </source>
</evidence>
<dbReference type="InterPro" id="IPR036770">
    <property type="entry name" value="Ankyrin_rpt-contain_sf"/>
</dbReference>
<dbReference type="PRINTS" id="PR01415">
    <property type="entry name" value="ANKYRIN"/>
</dbReference>
<feature type="repeat" description="ANK" evidence="3">
    <location>
        <begin position="197"/>
        <end position="229"/>
    </location>
</feature>
<evidence type="ECO:0000313" key="6">
    <source>
        <dbReference type="WBParaSite" id="HPLM_0000151001-mRNA-1"/>
    </source>
</evidence>
<dbReference type="InterPro" id="IPR002110">
    <property type="entry name" value="Ankyrin_rpt"/>
</dbReference>
<dbReference type="Proteomes" id="UP000268014">
    <property type="component" value="Unassembled WGS sequence"/>
</dbReference>
<dbReference type="PANTHER" id="PTHR24189">
    <property type="entry name" value="MYOTROPHIN"/>
    <property type="match status" value="1"/>
</dbReference>
<evidence type="ECO:0000256" key="2">
    <source>
        <dbReference type="ARBA" id="ARBA00023043"/>
    </source>
</evidence>
<dbReference type="SUPFAM" id="SSF48403">
    <property type="entry name" value="Ankyrin repeat"/>
    <property type="match status" value="1"/>
</dbReference>
<protein>
    <submittedName>
        <fullName evidence="6">ANK_REP_REGION domain-containing protein</fullName>
    </submittedName>
</protein>
<feature type="repeat" description="ANK" evidence="3">
    <location>
        <begin position="297"/>
        <end position="329"/>
    </location>
</feature>
<feature type="repeat" description="ANK" evidence="3">
    <location>
        <begin position="16"/>
        <end position="48"/>
    </location>
</feature>
<dbReference type="Gene3D" id="1.25.40.20">
    <property type="entry name" value="Ankyrin repeat-containing domain"/>
    <property type="match status" value="4"/>
</dbReference>
<keyword evidence="5" id="KW-1185">Reference proteome</keyword>
<keyword evidence="1" id="KW-0677">Repeat</keyword>
<dbReference type="STRING" id="6290.A0A0N4VW40"/>
<dbReference type="SMART" id="SM00248">
    <property type="entry name" value="ANK"/>
    <property type="match status" value="9"/>
</dbReference>
<dbReference type="OMA" id="SANDNCA"/>
<keyword evidence="2 3" id="KW-0040">ANK repeat</keyword>
<evidence type="ECO:0000256" key="3">
    <source>
        <dbReference type="PROSITE-ProRule" id="PRU00023"/>
    </source>
</evidence>
<dbReference type="OrthoDB" id="195446at2759"/>
<gene>
    <name evidence="4" type="ORF">HPLM_LOCUS1508</name>
</gene>
<dbReference type="AlphaFoldDB" id="A0A0N4VW40"/>
<feature type="repeat" description="ANK" evidence="3">
    <location>
        <begin position="230"/>
        <end position="262"/>
    </location>
</feature>
<dbReference type="PROSITE" id="PS50297">
    <property type="entry name" value="ANK_REP_REGION"/>
    <property type="match status" value="5"/>
</dbReference>
<evidence type="ECO:0000313" key="4">
    <source>
        <dbReference type="EMBL" id="VDO09877.1"/>
    </source>
</evidence>
<evidence type="ECO:0000313" key="5">
    <source>
        <dbReference type="Proteomes" id="UP000268014"/>
    </source>
</evidence>
<dbReference type="EMBL" id="UZAF01002038">
    <property type="protein sequence ID" value="VDO09877.1"/>
    <property type="molecule type" value="Genomic_DNA"/>
</dbReference>
<dbReference type="WBParaSite" id="HPLM_0000151001-mRNA-1">
    <property type="protein sequence ID" value="HPLM_0000151001-mRNA-1"/>
    <property type="gene ID" value="HPLM_0000151001"/>
</dbReference>
<proteinExistence type="predicted"/>
<dbReference type="InterPro" id="IPR050745">
    <property type="entry name" value="Multifunctional_regulatory"/>
</dbReference>
<dbReference type="PANTHER" id="PTHR24189:SF50">
    <property type="entry name" value="ANKYRIN REPEAT AND SOCS BOX PROTEIN 2"/>
    <property type="match status" value="1"/>
</dbReference>
<dbReference type="Pfam" id="PF12796">
    <property type="entry name" value="Ank_2"/>
    <property type="match status" value="2"/>
</dbReference>
<organism evidence="6">
    <name type="scientific">Haemonchus placei</name>
    <name type="common">Barber's pole worm</name>
    <dbReference type="NCBI Taxonomy" id="6290"/>
    <lineage>
        <taxon>Eukaryota</taxon>
        <taxon>Metazoa</taxon>
        <taxon>Ecdysozoa</taxon>
        <taxon>Nematoda</taxon>
        <taxon>Chromadorea</taxon>
        <taxon>Rhabditida</taxon>
        <taxon>Rhabditina</taxon>
        <taxon>Rhabditomorpha</taxon>
        <taxon>Strongyloidea</taxon>
        <taxon>Trichostrongylidae</taxon>
        <taxon>Haemonchus</taxon>
    </lineage>
</organism>
<accession>A0A0N4VW40</accession>
<dbReference type="Pfam" id="PF13857">
    <property type="entry name" value="Ank_5"/>
    <property type="match status" value="1"/>
</dbReference>
<sequence>MMLLKSGGQPDVAQEDGETCLHLAARNGNKEIMRLLLNENANLQLMSNSGETPLHVAAKCCNYEAAQMIVTHMAQTLSPEEIRKYVNKRTNDGFTAVHYAAEITSEQLHFPGEDAKLMNLLIDYGGQVDLQSLSSNETAMHMAARSGNQAVLLAMVNKIGAGTVQIVQNKQSKVDSSRLTYLLLSYSSAINYDPLQNGWSPLLEACSRGHTGVAQILLQHHARIDVFDDNGRTALHLAALNGHLQLVHLLLQHKAFVNSKSKTGEAPLHLAAQNGHVRVVNVLVQDHGASLEAITLDNQTALHFSAKYGQLVVSQTLLALGANPNARDDKGQTPLHLAAEMKQNNRGVLTAIDHNGFTCAHIAAMKGSLAVVKELMMIDKAMVIQAKTKTLEVGLFHQL</sequence>
<feature type="repeat" description="ANK" evidence="3">
    <location>
        <begin position="263"/>
        <end position="285"/>
    </location>
</feature>
<reference evidence="4 5" key="2">
    <citation type="submission" date="2018-11" db="EMBL/GenBank/DDBJ databases">
        <authorList>
            <consortium name="Pathogen Informatics"/>
        </authorList>
    </citation>
    <scope>NUCLEOTIDE SEQUENCE [LARGE SCALE GENOMIC DNA]</scope>
    <source>
        <strain evidence="4 5">MHpl1</strain>
    </source>
</reference>
<reference evidence="6" key="1">
    <citation type="submission" date="2017-02" db="UniProtKB">
        <authorList>
            <consortium name="WormBaseParasite"/>
        </authorList>
    </citation>
    <scope>IDENTIFICATION</scope>
</reference>